<dbReference type="InterPro" id="IPR027417">
    <property type="entry name" value="P-loop_NTPase"/>
</dbReference>
<protein>
    <submittedName>
        <fullName evidence="2">Thymidylate kinase</fullName>
    </submittedName>
</protein>
<keyword evidence="2" id="KW-0418">Kinase</keyword>
<dbReference type="Proteomes" id="UP000239210">
    <property type="component" value="Unassembled WGS sequence"/>
</dbReference>
<proteinExistence type="predicted"/>
<dbReference type="Gene3D" id="3.40.50.300">
    <property type="entry name" value="P-loop containing nucleotide triphosphate hydrolases"/>
    <property type="match status" value="1"/>
</dbReference>
<evidence type="ECO:0000256" key="1">
    <source>
        <dbReference type="SAM" id="MobiDB-lite"/>
    </source>
</evidence>
<feature type="compositionally biased region" description="Low complexity" evidence="1">
    <location>
        <begin position="199"/>
        <end position="210"/>
    </location>
</feature>
<keyword evidence="2" id="KW-0808">Transferase</keyword>
<name>A0A2T0TR15_9ACTN</name>
<evidence type="ECO:0000313" key="2">
    <source>
        <dbReference type="EMBL" id="PRY48116.1"/>
    </source>
</evidence>
<feature type="region of interest" description="Disordered" evidence="1">
    <location>
        <begin position="181"/>
        <end position="238"/>
    </location>
</feature>
<evidence type="ECO:0000313" key="3">
    <source>
        <dbReference type="Proteomes" id="UP000239210"/>
    </source>
</evidence>
<accession>A0A2T0TR15</accession>
<sequence length="238" mass="26176">MVRRGMCIALLGPDGAGKTTLARSLVGALPVPVRYVYSGLWQRRERRTWLDGVRGGPRVRRLLRVVRIGMAARWYRGLGHLVVLDRTPHEVRLRTAGVNGRLNALAVRLLAPTPDLVILLDAPPEVLFARKGEHSVEVLDGLRRSYRTMLGEFPAHATVDARADAQTVRRQALQVIHEHWPAGHPRAGHGTRRPGGSGRRPAWPRWRSAGTEAAGDGRLSSTVQRPRTGLAERPGTGA</sequence>
<gene>
    <name evidence="2" type="ORF">LY71_1102</name>
</gene>
<dbReference type="GO" id="GO:0016301">
    <property type="term" value="F:kinase activity"/>
    <property type="evidence" value="ECO:0007669"/>
    <property type="project" value="UniProtKB-KW"/>
</dbReference>
<reference evidence="2 3" key="1">
    <citation type="submission" date="2018-03" db="EMBL/GenBank/DDBJ databases">
        <title>Genomic Encyclopedia of Archaeal and Bacterial Type Strains, Phase II (KMG-II): from individual species to whole genera.</title>
        <authorList>
            <person name="Goeker M."/>
        </authorList>
    </citation>
    <scope>NUCLEOTIDE SEQUENCE [LARGE SCALE GENOMIC DNA]</scope>
    <source>
        <strain evidence="2 3">DSM 45416</strain>
    </source>
</reference>
<organism evidence="2 3">
    <name type="scientific">Geodermatophilus tzadiensis</name>
    <dbReference type="NCBI Taxonomy" id="1137988"/>
    <lineage>
        <taxon>Bacteria</taxon>
        <taxon>Bacillati</taxon>
        <taxon>Actinomycetota</taxon>
        <taxon>Actinomycetes</taxon>
        <taxon>Geodermatophilales</taxon>
        <taxon>Geodermatophilaceae</taxon>
        <taxon>Geodermatophilus</taxon>
    </lineage>
</organism>
<dbReference type="EMBL" id="PVTG01000010">
    <property type="protein sequence ID" value="PRY48116.1"/>
    <property type="molecule type" value="Genomic_DNA"/>
</dbReference>
<comment type="caution">
    <text evidence="2">The sequence shown here is derived from an EMBL/GenBank/DDBJ whole genome shotgun (WGS) entry which is preliminary data.</text>
</comment>
<dbReference type="AlphaFoldDB" id="A0A2T0TR15"/>
<dbReference type="SUPFAM" id="SSF52540">
    <property type="entry name" value="P-loop containing nucleoside triphosphate hydrolases"/>
    <property type="match status" value="1"/>
</dbReference>
<keyword evidence="3" id="KW-1185">Reference proteome</keyword>